<reference evidence="1 2" key="1">
    <citation type="submission" date="2020-12" db="EMBL/GenBank/DDBJ databases">
        <title>FDA dAtabase for Regulatory Grade micrObial Sequences (FDA-ARGOS): Supporting development and validation of Infectious Disease Dx tests.</title>
        <authorList>
            <person name="Kerrigan L."/>
            <person name="Long C."/>
            <person name="Tallon L."/>
            <person name="Sadzewicz L."/>
            <person name="Zhao X."/>
            <person name="Boylan J."/>
            <person name="Ott S."/>
            <person name="Bowen H."/>
            <person name="Vavikolanu K."/>
            <person name="Mehta A."/>
            <person name="Aluvathingal J."/>
            <person name="Nadendla S."/>
            <person name="Yan Y."/>
            <person name="Sichtig H."/>
        </authorList>
    </citation>
    <scope>NUCLEOTIDE SEQUENCE [LARGE SCALE GENOMIC DNA]</scope>
    <source>
        <strain evidence="1 2">FDAARGOS_1031</strain>
    </source>
</reference>
<proteinExistence type="predicted"/>
<dbReference type="Proteomes" id="UP000595426">
    <property type="component" value="Chromosome"/>
</dbReference>
<evidence type="ECO:0000313" key="2">
    <source>
        <dbReference type="Proteomes" id="UP000595426"/>
    </source>
</evidence>
<organism evidence="1 2">
    <name type="scientific">Elizabethkingia bruuniana</name>
    <dbReference type="NCBI Taxonomy" id="1756149"/>
    <lineage>
        <taxon>Bacteria</taxon>
        <taxon>Pseudomonadati</taxon>
        <taxon>Bacteroidota</taxon>
        <taxon>Flavobacteriia</taxon>
        <taxon>Flavobacteriales</taxon>
        <taxon>Weeksellaceae</taxon>
        <taxon>Elizabethkingia</taxon>
    </lineage>
</organism>
<protein>
    <submittedName>
        <fullName evidence="1">Uncharacterized protein</fullName>
    </submittedName>
</protein>
<dbReference type="GeneID" id="93131492"/>
<evidence type="ECO:0000313" key="1">
    <source>
        <dbReference type="EMBL" id="QQN57112.1"/>
    </source>
</evidence>
<dbReference type="EMBL" id="CP067018">
    <property type="protein sequence ID" value="QQN57112.1"/>
    <property type="molecule type" value="Genomic_DNA"/>
</dbReference>
<dbReference type="RefSeq" id="WP_034866287.1">
    <property type="nucleotide sequence ID" value="NZ_CAJJUP010000001.1"/>
</dbReference>
<dbReference type="KEGG" id="egm:AYC65_01165"/>
<gene>
    <name evidence="1" type="ORF">I6H88_11660</name>
</gene>
<name>A0A7T7UVU2_9FLAO</name>
<keyword evidence="2" id="KW-1185">Reference proteome</keyword>
<sequence length="65" mass="7246">MKEEEESTTPVYKANYIPPLLHVIEIEMECGIAAGSAQTVSPDLGGKVKEEWETGLDDDRPVEWL</sequence>
<accession>A0A7T7UVU2</accession>
<dbReference type="AlphaFoldDB" id="A0A7T7UVU2"/>